<keyword evidence="8" id="KW-0276">Fatty acid metabolism</keyword>
<comment type="similarity">
    <text evidence="15">Belongs to the THEM4/THEM5 thioesterase family.</text>
</comment>
<dbReference type="RefSeq" id="WP_378262997.1">
    <property type="nucleotide sequence ID" value="NZ_JBHSIT010000013.1"/>
</dbReference>
<keyword evidence="6" id="KW-0053">Apoptosis</keyword>
<comment type="catalytic activity">
    <reaction evidence="22">
        <text>dodecanoyl-CoA + H2O = dodecanoate + CoA + H(+)</text>
        <dbReference type="Rhea" id="RHEA:30135"/>
        <dbReference type="ChEBI" id="CHEBI:15377"/>
        <dbReference type="ChEBI" id="CHEBI:15378"/>
        <dbReference type="ChEBI" id="CHEBI:18262"/>
        <dbReference type="ChEBI" id="CHEBI:57287"/>
        <dbReference type="ChEBI" id="CHEBI:57375"/>
    </reaction>
    <physiologicalReaction direction="left-to-right" evidence="22">
        <dbReference type="Rhea" id="RHEA:30136"/>
    </physiologicalReaction>
</comment>
<evidence type="ECO:0000313" key="27">
    <source>
        <dbReference type="Proteomes" id="UP001595872"/>
    </source>
</evidence>
<evidence type="ECO:0000256" key="18">
    <source>
        <dbReference type="ARBA" id="ARBA00043210"/>
    </source>
</evidence>
<comment type="catalytic activity">
    <reaction evidence="19">
        <text>octanoyl-CoA + H2O = octanoate + CoA + H(+)</text>
        <dbReference type="Rhea" id="RHEA:30143"/>
        <dbReference type="ChEBI" id="CHEBI:15377"/>
        <dbReference type="ChEBI" id="CHEBI:15378"/>
        <dbReference type="ChEBI" id="CHEBI:25646"/>
        <dbReference type="ChEBI" id="CHEBI:57287"/>
        <dbReference type="ChEBI" id="CHEBI:57386"/>
    </reaction>
    <physiologicalReaction direction="left-to-right" evidence="19">
        <dbReference type="Rhea" id="RHEA:30144"/>
    </physiologicalReaction>
</comment>
<keyword evidence="9" id="KW-0809">Transit peptide</keyword>
<evidence type="ECO:0000256" key="4">
    <source>
        <dbReference type="ARBA" id="ARBA00022475"/>
    </source>
</evidence>
<evidence type="ECO:0000313" key="26">
    <source>
        <dbReference type="EMBL" id="MFC4912760.1"/>
    </source>
</evidence>
<evidence type="ECO:0000256" key="15">
    <source>
        <dbReference type="ARBA" id="ARBA00038456"/>
    </source>
</evidence>
<evidence type="ECO:0000256" key="13">
    <source>
        <dbReference type="ARBA" id="ARBA00035852"/>
    </source>
</evidence>
<dbReference type="InterPro" id="IPR052365">
    <property type="entry name" value="THEM4/THEM5_acyl-CoA_thioest"/>
</dbReference>
<comment type="catalytic activity">
    <reaction evidence="13">
        <text>(5Z,8Z,11Z,14Z)-eicosatetraenoyl-CoA + H2O = (5Z,8Z,11Z,14Z)-eicosatetraenoate + CoA + H(+)</text>
        <dbReference type="Rhea" id="RHEA:40151"/>
        <dbReference type="ChEBI" id="CHEBI:15377"/>
        <dbReference type="ChEBI" id="CHEBI:15378"/>
        <dbReference type="ChEBI" id="CHEBI:32395"/>
        <dbReference type="ChEBI" id="CHEBI:57287"/>
        <dbReference type="ChEBI" id="CHEBI:57368"/>
    </reaction>
    <physiologicalReaction direction="left-to-right" evidence="13">
        <dbReference type="Rhea" id="RHEA:40152"/>
    </physiologicalReaction>
</comment>
<comment type="catalytic activity">
    <reaction evidence="14">
        <text>(9Z)-octadecenoyl-CoA + H2O = (9Z)-octadecenoate + CoA + H(+)</text>
        <dbReference type="Rhea" id="RHEA:40139"/>
        <dbReference type="ChEBI" id="CHEBI:15377"/>
        <dbReference type="ChEBI" id="CHEBI:15378"/>
        <dbReference type="ChEBI" id="CHEBI:30823"/>
        <dbReference type="ChEBI" id="CHEBI:57287"/>
        <dbReference type="ChEBI" id="CHEBI:57387"/>
    </reaction>
    <physiologicalReaction direction="left-to-right" evidence="14">
        <dbReference type="Rhea" id="RHEA:40140"/>
    </physiologicalReaction>
</comment>
<evidence type="ECO:0000256" key="20">
    <source>
        <dbReference type="ARBA" id="ARBA00047734"/>
    </source>
</evidence>
<proteinExistence type="inferred from homology"/>
<comment type="subcellular location">
    <subcellularLocation>
        <location evidence="3">Cell projection</location>
        <location evidence="3">Ruffle membrane</location>
    </subcellularLocation>
    <subcellularLocation>
        <location evidence="2">Cytoplasm</location>
    </subcellularLocation>
    <subcellularLocation>
        <location evidence="1">Membrane</location>
        <topology evidence="1">Peripheral membrane protein</topology>
    </subcellularLocation>
</comment>
<evidence type="ECO:0000256" key="22">
    <source>
        <dbReference type="ARBA" id="ARBA00048074"/>
    </source>
</evidence>
<organism evidence="26 27">
    <name type="scientific">Actinomadura gamaensis</name>
    <dbReference type="NCBI Taxonomy" id="1763541"/>
    <lineage>
        <taxon>Bacteria</taxon>
        <taxon>Bacillati</taxon>
        <taxon>Actinomycetota</taxon>
        <taxon>Actinomycetes</taxon>
        <taxon>Streptosporangiales</taxon>
        <taxon>Thermomonosporaceae</taxon>
        <taxon>Actinomadura</taxon>
    </lineage>
</organism>
<keyword evidence="10" id="KW-0443">Lipid metabolism</keyword>
<feature type="region of interest" description="Disordered" evidence="24">
    <location>
        <begin position="167"/>
        <end position="204"/>
    </location>
</feature>
<keyword evidence="11" id="KW-0472">Membrane</keyword>
<evidence type="ECO:0000256" key="14">
    <source>
        <dbReference type="ARBA" id="ARBA00037002"/>
    </source>
</evidence>
<evidence type="ECO:0000256" key="7">
    <source>
        <dbReference type="ARBA" id="ARBA00022801"/>
    </source>
</evidence>
<dbReference type="InterPro" id="IPR029069">
    <property type="entry name" value="HotDog_dom_sf"/>
</dbReference>
<feature type="compositionally biased region" description="Pro residues" evidence="24">
    <location>
        <begin position="11"/>
        <end position="21"/>
    </location>
</feature>
<comment type="catalytic activity">
    <reaction evidence="23">
        <text>tetradecanoyl-CoA + H2O = tetradecanoate + CoA + H(+)</text>
        <dbReference type="Rhea" id="RHEA:40119"/>
        <dbReference type="ChEBI" id="CHEBI:15377"/>
        <dbReference type="ChEBI" id="CHEBI:15378"/>
        <dbReference type="ChEBI" id="CHEBI:30807"/>
        <dbReference type="ChEBI" id="CHEBI:57287"/>
        <dbReference type="ChEBI" id="CHEBI:57385"/>
    </reaction>
    <physiologicalReaction direction="left-to-right" evidence="23">
        <dbReference type="Rhea" id="RHEA:40120"/>
    </physiologicalReaction>
</comment>
<evidence type="ECO:0000256" key="19">
    <source>
        <dbReference type="ARBA" id="ARBA00047588"/>
    </source>
</evidence>
<sequence>MNRSNLTVPPEGAPVPAPHPDAPVGVPLGPHYARCFGCGPDHPTGLHLEAVSEDGLGVSATFTVGDVHQGAPGLAHGGVLATAMDEALGMVVWLLRKPYVTGRLETDYVLPVPVGATLYIRTRCTGVVGRKAYLEAEARMDAVDGPVAVRAAALFVEVPVAHFERHGAGTSGGDGAATSGGAGTSGGGAGGVASAADLGRRVNP</sequence>
<keyword evidence="27" id="KW-1185">Reference proteome</keyword>
<evidence type="ECO:0000256" key="6">
    <source>
        <dbReference type="ARBA" id="ARBA00022703"/>
    </source>
</evidence>
<evidence type="ECO:0000256" key="17">
    <source>
        <dbReference type="ARBA" id="ARBA00040123"/>
    </source>
</evidence>
<name>A0ABV9UBK4_9ACTN</name>
<dbReference type="GO" id="GO:0016787">
    <property type="term" value="F:hydrolase activity"/>
    <property type="evidence" value="ECO:0007669"/>
    <property type="project" value="UniProtKB-KW"/>
</dbReference>
<keyword evidence="4" id="KW-1003">Cell membrane</keyword>
<evidence type="ECO:0000256" key="21">
    <source>
        <dbReference type="ARBA" id="ARBA00047969"/>
    </source>
</evidence>
<evidence type="ECO:0000256" key="5">
    <source>
        <dbReference type="ARBA" id="ARBA00022490"/>
    </source>
</evidence>
<evidence type="ECO:0000256" key="16">
    <source>
        <dbReference type="ARBA" id="ARBA00038848"/>
    </source>
</evidence>
<keyword evidence="5" id="KW-0963">Cytoplasm</keyword>
<evidence type="ECO:0000256" key="23">
    <source>
        <dbReference type="ARBA" id="ARBA00048180"/>
    </source>
</evidence>
<comment type="caution">
    <text evidence="26">The sequence shown here is derived from an EMBL/GenBank/DDBJ whole genome shotgun (WGS) entry which is preliminary data.</text>
</comment>
<dbReference type="CDD" id="cd03443">
    <property type="entry name" value="PaaI_thioesterase"/>
    <property type="match status" value="1"/>
</dbReference>
<dbReference type="InterPro" id="IPR006683">
    <property type="entry name" value="Thioestr_dom"/>
</dbReference>
<dbReference type="PANTHER" id="PTHR12418">
    <property type="entry name" value="ACYL-COENZYME A THIOESTERASE THEM4"/>
    <property type="match status" value="1"/>
</dbReference>
<feature type="region of interest" description="Disordered" evidence="24">
    <location>
        <begin position="1"/>
        <end position="21"/>
    </location>
</feature>
<evidence type="ECO:0000256" key="12">
    <source>
        <dbReference type="ARBA" id="ARBA00023273"/>
    </source>
</evidence>
<dbReference type="PANTHER" id="PTHR12418:SF19">
    <property type="entry name" value="ACYL-COENZYME A THIOESTERASE THEM4"/>
    <property type="match status" value="1"/>
</dbReference>
<keyword evidence="12" id="KW-0966">Cell projection</keyword>
<reference evidence="27" key="1">
    <citation type="journal article" date="2019" name="Int. J. Syst. Evol. Microbiol.">
        <title>The Global Catalogue of Microorganisms (GCM) 10K type strain sequencing project: providing services to taxonomists for standard genome sequencing and annotation.</title>
        <authorList>
            <consortium name="The Broad Institute Genomics Platform"/>
            <consortium name="The Broad Institute Genome Sequencing Center for Infectious Disease"/>
            <person name="Wu L."/>
            <person name="Ma J."/>
        </authorList>
    </citation>
    <scope>NUCLEOTIDE SEQUENCE [LARGE SCALE GENOMIC DNA]</scope>
    <source>
        <strain evidence="27">KLKA75</strain>
    </source>
</reference>
<dbReference type="EMBL" id="JBHSIT010000013">
    <property type="protein sequence ID" value="MFC4912760.1"/>
    <property type="molecule type" value="Genomic_DNA"/>
</dbReference>
<evidence type="ECO:0000256" key="8">
    <source>
        <dbReference type="ARBA" id="ARBA00022832"/>
    </source>
</evidence>
<comment type="catalytic activity">
    <reaction evidence="20">
        <text>hexadecanoyl-CoA + H2O = hexadecanoate + CoA + H(+)</text>
        <dbReference type="Rhea" id="RHEA:16645"/>
        <dbReference type="ChEBI" id="CHEBI:7896"/>
        <dbReference type="ChEBI" id="CHEBI:15377"/>
        <dbReference type="ChEBI" id="CHEBI:15378"/>
        <dbReference type="ChEBI" id="CHEBI:57287"/>
        <dbReference type="ChEBI" id="CHEBI:57379"/>
        <dbReference type="EC" id="3.1.2.2"/>
    </reaction>
    <physiologicalReaction direction="left-to-right" evidence="20">
        <dbReference type="Rhea" id="RHEA:16646"/>
    </physiologicalReaction>
</comment>
<dbReference type="Pfam" id="PF03061">
    <property type="entry name" value="4HBT"/>
    <property type="match status" value="1"/>
</dbReference>
<dbReference type="SUPFAM" id="SSF54637">
    <property type="entry name" value="Thioesterase/thiol ester dehydrase-isomerase"/>
    <property type="match status" value="1"/>
</dbReference>
<dbReference type="EC" id="3.1.2.2" evidence="16"/>
<comment type="catalytic activity">
    <reaction evidence="21">
        <text>decanoyl-CoA + H2O = decanoate + CoA + H(+)</text>
        <dbReference type="Rhea" id="RHEA:40059"/>
        <dbReference type="ChEBI" id="CHEBI:15377"/>
        <dbReference type="ChEBI" id="CHEBI:15378"/>
        <dbReference type="ChEBI" id="CHEBI:27689"/>
        <dbReference type="ChEBI" id="CHEBI:57287"/>
        <dbReference type="ChEBI" id="CHEBI:61430"/>
    </reaction>
    <physiologicalReaction direction="left-to-right" evidence="21">
        <dbReference type="Rhea" id="RHEA:40060"/>
    </physiologicalReaction>
</comment>
<evidence type="ECO:0000256" key="2">
    <source>
        <dbReference type="ARBA" id="ARBA00004496"/>
    </source>
</evidence>
<feature type="domain" description="Thioesterase" evidence="25">
    <location>
        <begin position="73"/>
        <end position="139"/>
    </location>
</feature>
<evidence type="ECO:0000256" key="9">
    <source>
        <dbReference type="ARBA" id="ARBA00022946"/>
    </source>
</evidence>
<evidence type="ECO:0000256" key="3">
    <source>
        <dbReference type="ARBA" id="ARBA00004632"/>
    </source>
</evidence>
<protein>
    <recommendedName>
        <fullName evidence="17">Acyl-coenzyme A thioesterase THEM4</fullName>
        <ecNumber evidence="16">3.1.2.2</ecNumber>
    </recommendedName>
    <alternativeName>
        <fullName evidence="18">Thioesterase superfamily member 4</fullName>
    </alternativeName>
</protein>
<evidence type="ECO:0000259" key="25">
    <source>
        <dbReference type="Pfam" id="PF03061"/>
    </source>
</evidence>
<keyword evidence="7 26" id="KW-0378">Hydrolase</keyword>
<feature type="compositionally biased region" description="Gly residues" evidence="24">
    <location>
        <begin position="169"/>
        <end position="191"/>
    </location>
</feature>
<evidence type="ECO:0000256" key="10">
    <source>
        <dbReference type="ARBA" id="ARBA00023098"/>
    </source>
</evidence>
<evidence type="ECO:0000256" key="24">
    <source>
        <dbReference type="SAM" id="MobiDB-lite"/>
    </source>
</evidence>
<evidence type="ECO:0000256" key="11">
    <source>
        <dbReference type="ARBA" id="ARBA00023136"/>
    </source>
</evidence>
<accession>A0ABV9UBK4</accession>
<evidence type="ECO:0000256" key="1">
    <source>
        <dbReference type="ARBA" id="ARBA00004170"/>
    </source>
</evidence>
<dbReference type="Proteomes" id="UP001595872">
    <property type="component" value="Unassembled WGS sequence"/>
</dbReference>
<gene>
    <name evidence="26" type="ORF">ACFPCY_36055</name>
</gene>
<dbReference type="Gene3D" id="3.10.129.10">
    <property type="entry name" value="Hotdog Thioesterase"/>
    <property type="match status" value="1"/>
</dbReference>